<sequence>MSRRYPTADVYEERERDFYARPRGERNYEELDIDLQRARYTDRAPAETVVSDRRQARVPGFLRDDYGRTNAGPLVVRERAERDEYSDTRSRRGPPPERVERDELVIRERERVAEPRRRERDVREEDTVSRRGDREPERPRRRGREVEETDISIRREEDERPRSRAPPRDQDREYEFRQHQEIAFRRGQGDRGPPPPGPRAMEEEEVLIRRRHDSPSPPPRSPPPRSMRGEEVERERFEYRERERAPPRPRSLGPPVAKEREEFIFRRRREPSPPPPPDYEKEEIIIRRRERTAPREPSPESVREPSPEPLPPPPEPIYRPPIIQEVITHHRHIDHGVERARSPTPPPAPSPSPPPPHPARDESLEIEIRRRGMRNGQPFYDELDFYERDREDGRVERDFEVTQRRSASAKPDNRRASGRQTKKDMWTEVTKDLVIKEAIEELGYEYDETEYYFYVMEYLKYDDVLQLVEVTEDIRRERRERLKEIQWEREEKERQKALPPPPPRSKYDERIYEREVVYDSTRPAGRYR</sequence>
<reference evidence="1" key="1">
    <citation type="submission" date="2024-02" db="EMBL/GenBank/DDBJ databases">
        <title>Metagenome Assembled Genome of Zalaria obscura JY119.</title>
        <authorList>
            <person name="Vighnesh L."/>
            <person name="Jagadeeshwari U."/>
            <person name="Venkata Ramana C."/>
            <person name="Sasikala C."/>
        </authorList>
    </citation>
    <scope>NUCLEOTIDE SEQUENCE</scope>
    <source>
        <strain evidence="1">JY119</strain>
    </source>
</reference>
<comment type="caution">
    <text evidence="1">The sequence shown here is derived from an EMBL/GenBank/DDBJ whole genome shotgun (WGS) entry which is preliminary data.</text>
</comment>
<evidence type="ECO:0000313" key="2">
    <source>
        <dbReference type="Proteomes" id="UP001320706"/>
    </source>
</evidence>
<keyword evidence="2" id="KW-1185">Reference proteome</keyword>
<protein>
    <submittedName>
        <fullName evidence="1">Uncharacterized protein</fullName>
    </submittedName>
</protein>
<proteinExistence type="predicted"/>
<organism evidence="1 2">
    <name type="scientific">Zalaria obscura</name>
    <dbReference type="NCBI Taxonomy" id="2024903"/>
    <lineage>
        <taxon>Eukaryota</taxon>
        <taxon>Fungi</taxon>
        <taxon>Dikarya</taxon>
        <taxon>Ascomycota</taxon>
        <taxon>Pezizomycotina</taxon>
        <taxon>Dothideomycetes</taxon>
        <taxon>Dothideomycetidae</taxon>
        <taxon>Dothideales</taxon>
        <taxon>Zalariaceae</taxon>
        <taxon>Zalaria</taxon>
    </lineage>
</organism>
<name>A0ACC3SMA2_9PEZI</name>
<dbReference type="EMBL" id="JAMKPW020000003">
    <property type="protein sequence ID" value="KAK8219804.1"/>
    <property type="molecule type" value="Genomic_DNA"/>
</dbReference>
<accession>A0ACC3SMA2</accession>
<evidence type="ECO:0000313" key="1">
    <source>
        <dbReference type="EMBL" id="KAK8219804.1"/>
    </source>
</evidence>
<gene>
    <name evidence="1" type="ORF">M8818_000778</name>
</gene>
<dbReference type="Proteomes" id="UP001320706">
    <property type="component" value="Unassembled WGS sequence"/>
</dbReference>